<dbReference type="RefSeq" id="WP_059036597.1">
    <property type="nucleotide sequence ID" value="NZ_JAADZU010000144.1"/>
</dbReference>
<sequence length="219" mass="21903">MSKFSKLGLRRAAGACAVVAAAAVGVAGMGAGHAEAAPLQSGYKSASGIDGEKVQTWRKNESQYSVARVAANGLGRTALVSGTYTTKATEGVGGKLYVGFLVGCQVDVGGISAGGTSGISATLGAAPSISASGSLSIPLAPGEASLYGVTSKSLKDGNATIQLSDFELEFPNCGGYASARSVVLTRAVTGYEINDDDDTIDGSGTLIQSTLYGQPFFVS</sequence>
<dbReference type="Pfam" id="PF09203">
    <property type="entry name" value="MspA"/>
    <property type="match status" value="1"/>
</dbReference>
<keyword evidence="3" id="KW-1185">Reference proteome</keyword>
<name>A0A7K3LYM3_9ACTN</name>
<proteinExistence type="predicted"/>
<accession>A0A7K3LYM3</accession>
<reference evidence="2 3" key="1">
    <citation type="submission" date="2020-01" db="EMBL/GenBank/DDBJ databases">
        <title>Investigation of new actinobacteria for the biodesulphurisation of diesel fuel.</title>
        <authorList>
            <person name="Athi Narayanan S.M."/>
        </authorList>
    </citation>
    <scope>NUCLEOTIDE SEQUENCE [LARGE SCALE GENOMIC DNA]</scope>
    <source>
        <strain evidence="2 3">213E</strain>
    </source>
</reference>
<evidence type="ECO:0000256" key="1">
    <source>
        <dbReference type="SAM" id="SignalP"/>
    </source>
</evidence>
<keyword evidence="1" id="KW-0732">Signal</keyword>
<feature type="chain" id="PRO_5029808856" description="MspA family porin" evidence="1">
    <location>
        <begin position="37"/>
        <end position="219"/>
    </location>
</feature>
<evidence type="ECO:0000313" key="3">
    <source>
        <dbReference type="Proteomes" id="UP000466307"/>
    </source>
</evidence>
<dbReference type="AlphaFoldDB" id="A0A7K3LYM3"/>
<protein>
    <recommendedName>
        <fullName evidence="4">MspA family porin</fullName>
    </recommendedName>
</protein>
<comment type="caution">
    <text evidence="2">The sequence shown here is derived from an EMBL/GenBank/DDBJ whole genome shotgun (WGS) entry which is preliminary data.</text>
</comment>
<gene>
    <name evidence="2" type="ORF">GYA93_24025</name>
</gene>
<dbReference type="Proteomes" id="UP000466307">
    <property type="component" value="Unassembled WGS sequence"/>
</dbReference>
<dbReference type="InterPro" id="IPR015286">
    <property type="entry name" value="Porin_fam_mycobact-type"/>
</dbReference>
<evidence type="ECO:0000313" key="2">
    <source>
        <dbReference type="EMBL" id="NDK92587.1"/>
    </source>
</evidence>
<organism evidence="2 3">
    <name type="scientific">Gordonia desulfuricans</name>
    <dbReference type="NCBI Taxonomy" id="89051"/>
    <lineage>
        <taxon>Bacteria</taxon>
        <taxon>Bacillati</taxon>
        <taxon>Actinomycetota</taxon>
        <taxon>Actinomycetes</taxon>
        <taxon>Mycobacteriales</taxon>
        <taxon>Gordoniaceae</taxon>
        <taxon>Gordonia</taxon>
    </lineage>
</organism>
<evidence type="ECO:0008006" key="4">
    <source>
        <dbReference type="Google" id="ProtNLM"/>
    </source>
</evidence>
<dbReference type="EMBL" id="JAADZU010000144">
    <property type="protein sequence ID" value="NDK92587.1"/>
    <property type="molecule type" value="Genomic_DNA"/>
</dbReference>
<feature type="signal peptide" evidence="1">
    <location>
        <begin position="1"/>
        <end position="36"/>
    </location>
</feature>